<evidence type="ECO:0000256" key="11">
    <source>
        <dbReference type="SAM" id="MobiDB-lite"/>
    </source>
</evidence>
<feature type="compositionally biased region" description="Low complexity" evidence="11">
    <location>
        <begin position="9"/>
        <end position="21"/>
    </location>
</feature>
<accession>A0A7R9BGC7</accession>
<evidence type="ECO:0000256" key="6">
    <source>
        <dbReference type="ARBA" id="ARBA00022490"/>
    </source>
</evidence>
<comment type="subcellular location">
    <subcellularLocation>
        <location evidence="1">Chromosome</location>
    </subcellularLocation>
    <subcellularLocation>
        <location evidence="2">Cytoplasm</location>
    </subcellularLocation>
</comment>
<dbReference type="AlphaFoldDB" id="A0A7R9BGC7"/>
<evidence type="ECO:0000256" key="1">
    <source>
        <dbReference type="ARBA" id="ARBA00004286"/>
    </source>
</evidence>
<sequence length="716" mass="80125">MESSEESDASLSDIESTSPPAKKARKPPALQKRRSRSLVVHANKVWSENEEEPDAGVGTTEEFGARVNLRRKTEESVTAKMSVPEMVQVYHNCVQLANESKINAKNAFCLKLLEVMDVVVKEQKDDGAGTKFQTASHALYAGSKIYACRVDVVHSDTMGVVGVIDRLKKNQRREGDEEDVGGDGDGDGGLPGKKKRRRKLHRASKIERNKARITIAEKDLLKPITSSHLKFHEGQLGISVFMTHGFIGPEGMVEIGDKANHHFLEEYQDKDLEKIAVASQEIEHEAETMRACLLKLDAIDINSNELVLDPLALMKWDETGIMNDSLGSNRDKYDMHKEVLELPSFHGDPDDFDLDEPFDVDGAADMSLGGDNFAMNPEVFHDIHSMNLDPMTTSYSFYDKELVKAWHNIDRRRRIGRFRHRVGAGAVGLMVPDKKVRNKKQKKEIDFSDFGEVPPSRNWLENLPDDIRAKLKPSKASTIISDKKLSSWTTEANNIVDNHGYNAQLYISYFVLNVQYLKTGKDKNNGVMSKEVENEAHDLDADHGGNDASFGGDGDAFFGGSTPDDADDGIVEEVAAAGHVGMYEGDNLIDAPQKVEYAVINFEKKAKRINMRLLKQSVWYLLCKQQLLKVHEGETEETLHRRVGKNPELCESMGEFTVSFAEIYRDLPALLPKVQATDLSVHLAFIAFLHIVNDHSLTIIRDSSYGDFNVKQVIRS</sequence>
<gene>
    <name evidence="12" type="ORF">NMOB1V02_LOCUS2640</name>
</gene>
<proteinExistence type="inferred from homology"/>
<comment type="similarity">
    <text evidence="3">Belongs to the CND2 (condensin subunit 2) family.</text>
</comment>
<keyword evidence="5" id="KW-0158">Chromosome</keyword>
<evidence type="ECO:0000313" key="13">
    <source>
        <dbReference type="Proteomes" id="UP000678499"/>
    </source>
</evidence>
<feature type="region of interest" description="Disordered" evidence="11">
    <location>
        <begin position="171"/>
        <end position="203"/>
    </location>
</feature>
<feature type="compositionally biased region" description="Basic residues" evidence="11">
    <location>
        <begin position="22"/>
        <end position="36"/>
    </location>
</feature>
<keyword evidence="10" id="KW-0131">Cell cycle</keyword>
<protein>
    <recommendedName>
        <fullName evidence="4">Condensin complex subunit 2</fullName>
    </recommendedName>
</protein>
<evidence type="ECO:0000256" key="7">
    <source>
        <dbReference type="ARBA" id="ARBA00022618"/>
    </source>
</evidence>
<evidence type="ECO:0000313" key="12">
    <source>
        <dbReference type="EMBL" id="CAD7274819.1"/>
    </source>
</evidence>
<dbReference type="EMBL" id="CAJPEX010000307">
    <property type="protein sequence ID" value="CAG0914971.1"/>
    <property type="molecule type" value="Genomic_DNA"/>
</dbReference>
<keyword evidence="6" id="KW-0963">Cytoplasm</keyword>
<evidence type="ECO:0000256" key="4">
    <source>
        <dbReference type="ARBA" id="ARBA00016065"/>
    </source>
</evidence>
<evidence type="ECO:0000256" key="8">
    <source>
        <dbReference type="ARBA" id="ARBA00022776"/>
    </source>
</evidence>
<dbReference type="InterPro" id="IPR022816">
    <property type="entry name" value="Condensin_barren_su2"/>
</dbReference>
<dbReference type="PANTHER" id="PTHR13108:SF9">
    <property type="entry name" value="CONDENSIN COMPLEX SUBUNIT 2"/>
    <property type="match status" value="1"/>
</dbReference>
<name>A0A7R9BGC7_9CRUS</name>
<evidence type="ECO:0000256" key="5">
    <source>
        <dbReference type="ARBA" id="ARBA00022454"/>
    </source>
</evidence>
<evidence type="ECO:0000256" key="9">
    <source>
        <dbReference type="ARBA" id="ARBA00023067"/>
    </source>
</evidence>
<keyword evidence="9" id="KW-0226">DNA condensation</keyword>
<keyword evidence="7" id="KW-0132">Cell division</keyword>
<dbReference type="OrthoDB" id="362021at2759"/>
<dbReference type="GO" id="GO:0051301">
    <property type="term" value="P:cell division"/>
    <property type="evidence" value="ECO:0007669"/>
    <property type="project" value="UniProtKB-KW"/>
</dbReference>
<organism evidence="12">
    <name type="scientific">Notodromas monacha</name>
    <dbReference type="NCBI Taxonomy" id="399045"/>
    <lineage>
        <taxon>Eukaryota</taxon>
        <taxon>Metazoa</taxon>
        <taxon>Ecdysozoa</taxon>
        <taxon>Arthropoda</taxon>
        <taxon>Crustacea</taxon>
        <taxon>Oligostraca</taxon>
        <taxon>Ostracoda</taxon>
        <taxon>Podocopa</taxon>
        <taxon>Podocopida</taxon>
        <taxon>Cypridocopina</taxon>
        <taxon>Cypridoidea</taxon>
        <taxon>Cyprididae</taxon>
        <taxon>Notodromas</taxon>
    </lineage>
</organism>
<dbReference type="PANTHER" id="PTHR13108">
    <property type="entry name" value="CONDENSIN COMPLEX SUBUNIT 2"/>
    <property type="match status" value="1"/>
</dbReference>
<evidence type="ECO:0000256" key="10">
    <source>
        <dbReference type="ARBA" id="ARBA00023306"/>
    </source>
</evidence>
<evidence type="ECO:0000256" key="3">
    <source>
        <dbReference type="ARBA" id="ARBA00009471"/>
    </source>
</evidence>
<evidence type="ECO:0000256" key="2">
    <source>
        <dbReference type="ARBA" id="ARBA00004496"/>
    </source>
</evidence>
<feature type="compositionally biased region" description="Acidic residues" evidence="11">
    <location>
        <begin position="176"/>
        <end position="186"/>
    </location>
</feature>
<dbReference type="GO" id="GO:0007076">
    <property type="term" value="P:mitotic chromosome condensation"/>
    <property type="evidence" value="ECO:0007669"/>
    <property type="project" value="InterPro"/>
</dbReference>
<reference evidence="12" key="1">
    <citation type="submission" date="2020-11" db="EMBL/GenBank/DDBJ databases">
        <authorList>
            <person name="Tran Van P."/>
        </authorList>
    </citation>
    <scope>NUCLEOTIDE SEQUENCE</scope>
</reference>
<feature type="region of interest" description="Disordered" evidence="11">
    <location>
        <begin position="1"/>
        <end position="38"/>
    </location>
</feature>
<keyword evidence="8" id="KW-0498">Mitosis</keyword>
<dbReference type="GO" id="GO:0003682">
    <property type="term" value="F:chromatin binding"/>
    <property type="evidence" value="ECO:0007669"/>
    <property type="project" value="TreeGrafter"/>
</dbReference>
<dbReference type="Pfam" id="PF05786">
    <property type="entry name" value="Cnd2"/>
    <property type="match status" value="2"/>
</dbReference>
<keyword evidence="13" id="KW-1185">Reference proteome</keyword>
<feature type="compositionally biased region" description="Basic residues" evidence="11">
    <location>
        <begin position="192"/>
        <end position="203"/>
    </location>
</feature>
<dbReference type="Proteomes" id="UP000678499">
    <property type="component" value="Unassembled WGS sequence"/>
</dbReference>
<dbReference type="GO" id="GO:0005737">
    <property type="term" value="C:cytoplasm"/>
    <property type="evidence" value="ECO:0007669"/>
    <property type="project" value="UniProtKB-SubCell"/>
</dbReference>
<dbReference type="EMBL" id="OA882344">
    <property type="protein sequence ID" value="CAD7274819.1"/>
    <property type="molecule type" value="Genomic_DNA"/>
</dbReference>
<dbReference type="GO" id="GO:0000796">
    <property type="term" value="C:condensin complex"/>
    <property type="evidence" value="ECO:0007669"/>
    <property type="project" value="InterPro"/>
</dbReference>